<accession>A0ABT3FWV8</accession>
<comment type="caution">
    <text evidence="1">The sequence shown here is derived from an EMBL/GenBank/DDBJ whole genome shotgun (WGS) entry which is preliminary data.</text>
</comment>
<dbReference type="RefSeq" id="WP_264510132.1">
    <property type="nucleotide sequence ID" value="NZ_JAPDDR010000001.1"/>
</dbReference>
<evidence type="ECO:0000313" key="2">
    <source>
        <dbReference type="Proteomes" id="UP001165653"/>
    </source>
</evidence>
<gene>
    <name evidence="1" type="ORF">OJ996_00720</name>
</gene>
<protein>
    <recommendedName>
        <fullName evidence="3">HEAT repeat protein</fullName>
    </recommendedName>
</protein>
<proteinExistence type="predicted"/>
<keyword evidence="2" id="KW-1185">Reference proteome</keyword>
<sequence length="440" mass="49665">MAKALTPPSPDDPFSSPPTRAQIKLARQIRSEMREFLDRFQPPDDIAAALKESEPVEGQTYDDDFWLRRSALVFHFLDRDPAAAFKWAKETSKNFQLLDGVAIELGPEFFRRMGAEKALEMVSHAPADYYQIRAEVGRSIGEHADASGFLAAAKMMSGQQGEWFARTTGGEWPPEKEGELIQAAVDAKSPMLIIGYLSEEGRKGDFLAELVLDELLPADFREMLRTNEWTREILARTPEVPVSLRLELGNNIDAICSGDLIKLLTTDRDWAFAFRHGVADAGEILKLAEAGAPELMRDHGAKAREHLFRELAEENPRAAMPLLQNIPETERNDLLLYIARTHFEQVEPAKFLELLEQIPPGTPQQWEARLDAWNRRGATNHQRLQEAYVEWVRNLPAGIDREMGLYSLARSVEAQDPALAAELRREVSDPDLQSRINTSR</sequence>
<name>A0ABT3FWV8_9BACT</name>
<dbReference type="EMBL" id="JAPDDR010000001">
    <property type="protein sequence ID" value="MCW1912075.1"/>
    <property type="molecule type" value="Genomic_DNA"/>
</dbReference>
<reference evidence="1" key="1">
    <citation type="submission" date="2022-10" db="EMBL/GenBank/DDBJ databases">
        <title>Luteolibacter sp. GHJ8, whole genome shotgun sequencing project.</title>
        <authorList>
            <person name="Zhao G."/>
            <person name="Shen L."/>
        </authorList>
    </citation>
    <scope>NUCLEOTIDE SEQUENCE</scope>
    <source>
        <strain evidence="1">GHJ8</strain>
    </source>
</reference>
<evidence type="ECO:0000313" key="1">
    <source>
        <dbReference type="EMBL" id="MCW1912075.1"/>
    </source>
</evidence>
<evidence type="ECO:0008006" key="3">
    <source>
        <dbReference type="Google" id="ProtNLM"/>
    </source>
</evidence>
<organism evidence="1 2">
    <name type="scientific">Luteolibacter rhizosphaerae</name>
    <dbReference type="NCBI Taxonomy" id="2989719"/>
    <lineage>
        <taxon>Bacteria</taxon>
        <taxon>Pseudomonadati</taxon>
        <taxon>Verrucomicrobiota</taxon>
        <taxon>Verrucomicrobiia</taxon>
        <taxon>Verrucomicrobiales</taxon>
        <taxon>Verrucomicrobiaceae</taxon>
        <taxon>Luteolibacter</taxon>
    </lineage>
</organism>
<dbReference type="Proteomes" id="UP001165653">
    <property type="component" value="Unassembled WGS sequence"/>
</dbReference>